<dbReference type="NCBIfam" id="TIGR00976">
    <property type="entry name" value="CocE_NonD"/>
    <property type="match status" value="1"/>
</dbReference>
<dbReference type="SUPFAM" id="SSF49785">
    <property type="entry name" value="Galactose-binding domain-like"/>
    <property type="match status" value="1"/>
</dbReference>
<dbReference type="Gene3D" id="2.60.120.260">
    <property type="entry name" value="Galactose-binding domain-like"/>
    <property type="match status" value="1"/>
</dbReference>
<name>A0A382C121_9ZZZZ</name>
<dbReference type="Pfam" id="PF08530">
    <property type="entry name" value="PepX_C"/>
    <property type="match status" value="1"/>
</dbReference>
<organism evidence="2">
    <name type="scientific">marine metagenome</name>
    <dbReference type="NCBI Taxonomy" id="408172"/>
    <lineage>
        <taxon>unclassified sequences</taxon>
        <taxon>metagenomes</taxon>
        <taxon>ecological metagenomes</taxon>
    </lineage>
</organism>
<accession>A0A382C121</accession>
<dbReference type="AlphaFoldDB" id="A0A382C121"/>
<dbReference type="InterPro" id="IPR005674">
    <property type="entry name" value="CocE/Ser_esterase"/>
</dbReference>
<evidence type="ECO:0000313" key="2">
    <source>
        <dbReference type="EMBL" id="SVB19137.1"/>
    </source>
</evidence>
<gene>
    <name evidence="2" type="ORF">METZ01_LOCUS171991</name>
</gene>
<dbReference type="InterPro" id="IPR008979">
    <property type="entry name" value="Galactose-bd-like_sf"/>
</dbReference>
<feature type="non-terminal residue" evidence="2">
    <location>
        <position position="1"/>
    </location>
</feature>
<proteinExistence type="predicted"/>
<reference evidence="2" key="1">
    <citation type="submission" date="2018-05" db="EMBL/GenBank/DDBJ databases">
        <authorList>
            <person name="Lanie J.A."/>
            <person name="Ng W.-L."/>
            <person name="Kazmierczak K.M."/>
            <person name="Andrzejewski T.M."/>
            <person name="Davidsen T.M."/>
            <person name="Wayne K.J."/>
            <person name="Tettelin H."/>
            <person name="Glass J.I."/>
            <person name="Rusch D."/>
            <person name="Podicherti R."/>
            <person name="Tsui H.-C.T."/>
            <person name="Winkler M.E."/>
        </authorList>
    </citation>
    <scope>NUCLEOTIDE SEQUENCE</scope>
</reference>
<dbReference type="EMBL" id="UINC01032077">
    <property type="protein sequence ID" value="SVB19137.1"/>
    <property type="molecule type" value="Genomic_DNA"/>
</dbReference>
<dbReference type="InterPro" id="IPR013736">
    <property type="entry name" value="Xaa-Pro_dipept_C"/>
</dbReference>
<dbReference type="GO" id="GO:0008239">
    <property type="term" value="F:dipeptidyl-peptidase activity"/>
    <property type="evidence" value="ECO:0007669"/>
    <property type="project" value="InterPro"/>
</dbReference>
<sequence>LEEPTLLTQNQIYEVNIAMWETSNVFKEGHRIRLHIASSNFPRFNRNLNSGKPLGEETVGDMRVAIQTIYHDRAHASAIVLPVIP</sequence>
<protein>
    <recommendedName>
        <fullName evidence="1">Xaa-Pro dipeptidyl-peptidase C-terminal domain-containing protein</fullName>
    </recommendedName>
</protein>
<feature type="domain" description="Xaa-Pro dipeptidyl-peptidase C-terminal" evidence="1">
    <location>
        <begin position="3"/>
        <end position="79"/>
    </location>
</feature>
<evidence type="ECO:0000259" key="1">
    <source>
        <dbReference type="Pfam" id="PF08530"/>
    </source>
</evidence>